<comment type="caution">
    <text evidence="2">The sequence shown here is derived from an EMBL/GenBank/DDBJ whole genome shotgun (WGS) entry which is preliminary data.</text>
</comment>
<evidence type="ECO:0000259" key="1">
    <source>
        <dbReference type="Pfam" id="PF06985"/>
    </source>
</evidence>
<proteinExistence type="predicted"/>
<organism evidence="2 3">
    <name type="scientific">Dendryphion nanum</name>
    <dbReference type="NCBI Taxonomy" id="256645"/>
    <lineage>
        <taxon>Eukaryota</taxon>
        <taxon>Fungi</taxon>
        <taxon>Dikarya</taxon>
        <taxon>Ascomycota</taxon>
        <taxon>Pezizomycotina</taxon>
        <taxon>Dothideomycetes</taxon>
        <taxon>Pleosporomycetidae</taxon>
        <taxon>Pleosporales</taxon>
        <taxon>Torulaceae</taxon>
        <taxon>Dendryphion</taxon>
    </lineage>
</organism>
<accession>A0A9P9INB3</accession>
<keyword evidence="3" id="KW-1185">Reference proteome</keyword>
<dbReference type="Proteomes" id="UP000700596">
    <property type="component" value="Unassembled WGS sequence"/>
</dbReference>
<evidence type="ECO:0000313" key="3">
    <source>
        <dbReference type="Proteomes" id="UP000700596"/>
    </source>
</evidence>
<protein>
    <submittedName>
        <fullName evidence="2">Heterokaryon incompatibility protein-domain-containing protein</fullName>
    </submittedName>
</protein>
<feature type="domain" description="Heterokaryon incompatibility" evidence="1">
    <location>
        <begin position="94"/>
        <end position="187"/>
    </location>
</feature>
<name>A0A9P9INB3_9PLEO</name>
<feature type="non-terminal residue" evidence="2">
    <location>
        <position position="198"/>
    </location>
</feature>
<sequence length="198" mass="22306">MSYGEILYAIYVIILTNAVRSRTTPLSDRAKELREQTAHATLLGEPFQWDVNYRYSRLESPRSIRILTLAYSSSFEAPLECIVTEVSLDEGIQYTALSYAWESAEGTTPILCEGKYLDVTKNCSRALHIIRQRARTDINLWVDAICIDQNNTPPAIAERTQQIQIMGEIYRSAAHVVAWVGDHTGNSRTICDFLTSVG</sequence>
<evidence type="ECO:0000313" key="2">
    <source>
        <dbReference type="EMBL" id="KAH7126616.1"/>
    </source>
</evidence>
<reference evidence="2" key="1">
    <citation type="journal article" date="2021" name="Nat. Commun.">
        <title>Genetic determinants of endophytism in the Arabidopsis root mycobiome.</title>
        <authorList>
            <person name="Mesny F."/>
            <person name="Miyauchi S."/>
            <person name="Thiergart T."/>
            <person name="Pickel B."/>
            <person name="Atanasova L."/>
            <person name="Karlsson M."/>
            <person name="Huettel B."/>
            <person name="Barry K.W."/>
            <person name="Haridas S."/>
            <person name="Chen C."/>
            <person name="Bauer D."/>
            <person name="Andreopoulos W."/>
            <person name="Pangilinan J."/>
            <person name="LaButti K."/>
            <person name="Riley R."/>
            <person name="Lipzen A."/>
            <person name="Clum A."/>
            <person name="Drula E."/>
            <person name="Henrissat B."/>
            <person name="Kohler A."/>
            <person name="Grigoriev I.V."/>
            <person name="Martin F.M."/>
            <person name="Hacquard S."/>
        </authorList>
    </citation>
    <scope>NUCLEOTIDE SEQUENCE</scope>
    <source>
        <strain evidence="2">MPI-CAGE-CH-0243</strain>
    </source>
</reference>
<dbReference type="PANTHER" id="PTHR24148:SF73">
    <property type="entry name" value="HET DOMAIN PROTEIN (AFU_ORTHOLOGUE AFUA_8G01020)"/>
    <property type="match status" value="1"/>
</dbReference>
<dbReference type="InterPro" id="IPR052895">
    <property type="entry name" value="HetReg/Transcr_Mod"/>
</dbReference>
<dbReference type="EMBL" id="JAGMWT010000006">
    <property type="protein sequence ID" value="KAH7126616.1"/>
    <property type="molecule type" value="Genomic_DNA"/>
</dbReference>
<dbReference type="OrthoDB" id="3792527at2759"/>
<dbReference type="PANTHER" id="PTHR24148">
    <property type="entry name" value="ANKYRIN REPEAT DOMAIN-CONTAINING PROTEIN 39 HOMOLOG-RELATED"/>
    <property type="match status" value="1"/>
</dbReference>
<gene>
    <name evidence="2" type="ORF">B0J11DRAFT_432463</name>
</gene>
<dbReference type="AlphaFoldDB" id="A0A9P9INB3"/>
<dbReference type="Pfam" id="PF06985">
    <property type="entry name" value="HET"/>
    <property type="match status" value="1"/>
</dbReference>
<dbReference type="InterPro" id="IPR010730">
    <property type="entry name" value="HET"/>
</dbReference>